<feature type="transmembrane region" description="Helical" evidence="1">
    <location>
        <begin position="186"/>
        <end position="202"/>
    </location>
</feature>
<keyword evidence="1" id="KW-0812">Transmembrane</keyword>
<sequence length="404" mass="42991">MRRRITRSRAGILCAVLVMATFVGFQLTSLTGRDSPDSKNYLSYALRLSGESRASATAQAIDYTCADEADSPRVRACVRELTASTAYWTRHGNTSGMTGPFFNSRFMSIYEARPGYPLLLVPFISVFGLVLGVWLAGVAVALAGSLFVLATLRAAGANRVAALCGQILYLTLPTGAVAMLPMADGLTLACTAAVALGCTLVLNGDQGKYRDRRTAGTVLVVAGLLVAFLARYSQALLLAVALAVGFAGLAAYRKSRDRSPQPAFGLFLLCGGLAVAMQLTTYALGWPSGHDSAQDLLTHHYQRPDVPDPWPGFLSAEGTFWAAWADHQLKDPLLLITLALAACATLRHPTYLGLIAAVTAMGGVLNQAGHPNLDMLAGQRLIVLVWFLPVLTVPLLLTARPRAN</sequence>
<reference evidence="3" key="1">
    <citation type="submission" date="2019-10" db="EMBL/GenBank/DDBJ databases">
        <title>Antimicrobial potential of Antarctic Bacteria.</title>
        <authorList>
            <person name="Benaud N."/>
            <person name="Edwards R.J."/>
            <person name="Ferrari B.C."/>
        </authorList>
    </citation>
    <scope>NUCLEOTIDE SEQUENCE [LARGE SCALE GENOMIC DNA]</scope>
    <source>
        <strain evidence="3">NBSH44</strain>
    </source>
</reference>
<feature type="transmembrane region" description="Helical" evidence="1">
    <location>
        <begin position="160"/>
        <end position="180"/>
    </location>
</feature>
<feature type="transmembrane region" description="Helical" evidence="1">
    <location>
        <begin position="12"/>
        <end position="32"/>
    </location>
</feature>
<gene>
    <name evidence="2" type="ORF">F0344_15305</name>
</gene>
<evidence type="ECO:0008006" key="4">
    <source>
        <dbReference type="Google" id="ProtNLM"/>
    </source>
</evidence>
<evidence type="ECO:0000256" key="1">
    <source>
        <dbReference type="SAM" id="Phobius"/>
    </source>
</evidence>
<keyword evidence="1" id="KW-0472">Membrane</keyword>
<dbReference type="Proteomes" id="UP000515307">
    <property type="component" value="Chromosome"/>
</dbReference>
<dbReference type="RefSeq" id="WP_185299320.1">
    <property type="nucleotide sequence ID" value="NZ_CP045702.1"/>
</dbReference>
<feature type="transmembrane region" description="Helical" evidence="1">
    <location>
        <begin position="236"/>
        <end position="252"/>
    </location>
</feature>
<accession>A0A7G7BKF0</accession>
<evidence type="ECO:0000313" key="3">
    <source>
        <dbReference type="Proteomes" id="UP000515307"/>
    </source>
</evidence>
<dbReference type="AlphaFoldDB" id="A0A7G7BKF0"/>
<feature type="transmembrane region" description="Helical" evidence="1">
    <location>
        <begin position="329"/>
        <end position="346"/>
    </location>
</feature>
<feature type="transmembrane region" description="Helical" evidence="1">
    <location>
        <begin position="381"/>
        <end position="399"/>
    </location>
</feature>
<dbReference type="KEGG" id="sfiy:F0344_15305"/>
<keyword evidence="1" id="KW-1133">Transmembrane helix</keyword>
<organism evidence="2 3">
    <name type="scientific">Streptomyces finlayi</name>
    <dbReference type="NCBI Taxonomy" id="67296"/>
    <lineage>
        <taxon>Bacteria</taxon>
        <taxon>Bacillati</taxon>
        <taxon>Actinomycetota</taxon>
        <taxon>Actinomycetes</taxon>
        <taxon>Kitasatosporales</taxon>
        <taxon>Streptomycetaceae</taxon>
        <taxon>Streptomyces</taxon>
    </lineage>
</organism>
<keyword evidence="3" id="KW-1185">Reference proteome</keyword>
<feature type="transmembrane region" description="Helical" evidence="1">
    <location>
        <begin position="214"/>
        <end position="230"/>
    </location>
</feature>
<feature type="transmembrane region" description="Helical" evidence="1">
    <location>
        <begin position="264"/>
        <end position="284"/>
    </location>
</feature>
<dbReference type="EMBL" id="CP045702">
    <property type="protein sequence ID" value="QNE75815.1"/>
    <property type="molecule type" value="Genomic_DNA"/>
</dbReference>
<evidence type="ECO:0000313" key="2">
    <source>
        <dbReference type="EMBL" id="QNE75815.1"/>
    </source>
</evidence>
<proteinExistence type="predicted"/>
<protein>
    <recommendedName>
        <fullName evidence="4">Glycosyltransferase RgtA/B/C/D-like domain-containing protein</fullName>
    </recommendedName>
</protein>
<feature type="transmembrane region" description="Helical" evidence="1">
    <location>
        <begin position="123"/>
        <end position="148"/>
    </location>
</feature>
<name>A0A7G7BKF0_9ACTN</name>